<reference evidence="1" key="2">
    <citation type="submission" date="2024-05" db="EMBL/GenBank/DDBJ databases">
        <title>Rhodohalobacter halophilus gen. nov., sp. nov., a moderately halophilic member of the family Balneolaceae.</title>
        <authorList>
            <person name="Xia J."/>
        </authorList>
    </citation>
    <scope>NUCLEOTIDE SEQUENCE</scope>
    <source>
        <strain evidence="1">WB101</strain>
    </source>
</reference>
<dbReference type="Proteomes" id="UP001165366">
    <property type="component" value="Unassembled WGS sequence"/>
</dbReference>
<sequence length="295" mass="33432">MKEHHPISNPILLLVAFLLVIGCDQTFEPLQENNKYHFSIYGTLDAEKDTQWIRIGVPRENINETPDPAGITVTLEDVETGQTAVMQDSLFASRDLLNYWTTIPLKNEHTYRIIAERDDGKSSVVTVTIPEELPTPIVWINNNPSGYMIYIDDSVEHIADLQTKWYVLISPQTERVKRVYTFNYRNKLKHTGAFGGAYFTLVRDSEERRFITESNAGADIAVLHRQFFVAAGGPEWDDNISSINDLEYFLDGTASNVENGLGYVVGTDSKLVPYFTCQTPDSSDVIPCEPEEPFW</sequence>
<reference evidence="1" key="1">
    <citation type="submission" date="2022-01" db="EMBL/GenBank/DDBJ databases">
        <authorList>
            <person name="Wang Y."/>
        </authorList>
    </citation>
    <scope>NUCLEOTIDE SEQUENCE</scope>
    <source>
        <strain evidence="1">WB101</strain>
    </source>
</reference>
<gene>
    <name evidence="1" type="ORF">L6773_03735</name>
</gene>
<dbReference type="EMBL" id="JAKLWS010000003">
    <property type="protein sequence ID" value="MCG2587664.1"/>
    <property type="molecule type" value="Genomic_DNA"/>
</dbReference>
<dbReference type="PROSITE" id="PS51257">
    <property type="entry name" value="PROKAR_LIPOPROTEIN"/>
    <property type="match status" value="1"/>
</dbReference>
<proteinExistence type="predicted"/>
<keyword evidence="2" id="KW-1185">Reference proteome</keyword>
<protein>
    <recommendedName>
        <fullName evidence="3">DUF4249 family protein</fullName>
    </recommendedName>
</protein>
<organism evidence="1 2">
    <name type="scientific">Rhodohalobacter sulfatireducens</name>
    <dbReference type="NCBI Taxonomy" id="2911366"/>
    <lineage>
        <taxon>Bacteria</taxon>
        <taxon>Pseudomonadati</taxon>
        <taxon>Balneolota</taxon>
        <taxon>Balneolia</taxon>
        <taxon>Balneolales</taxon>
        <taxon>Balneolaceae</taxon>
        <taxon>Rhodohalobacter</taxon>
    </lineage>
</organism>
<dbReference type="RefSeq" id="WP_237852507.1">
    <property type="nucleotide sequence ID" value="NZ_JAKLWS010000003.1"/>
</dbReference>
<evidence type="ECO:0000313" key="2">
    <source>
        <dbReference type="Proteomes" id="UP001165366"/>
    </source>
</evidence>
<comment type="caution">
    <text evidence="1">The sequence shown here is derived from an EMBL/GenBank/DDBJ whole genome shotgun (WGS) entry which is preliminary data.</text>
</comment>
<accession>A0ABS9K9Y5</accession>
<evidence type="ECO:0000313" key="1">
    <source>
        <dbReference type="EMBL" id="MCG2587664.1"/>
    </source>
</evidence>
<name>A0ABS9K9Y5_9BACT</name>
<evidence type="ECO:0008006" key="3">
    <source>
        <dbReference type="Google" id="ProtNLM"/>
    </source>
</evidence>